<comment type="similarity">
    <text evidence="1 2">Belongs to the small heat shock protein (HSP20) family.</text>
</comment>
<dbReference type="EMBL" id="JAQIBC010000002">
    <property type="protein sequence ID" value="MDM5263487.1"/>
    <property type="molecule type" value="Genomic_DNA"/>
</dbReference>
<gene>
    <name evidence="6" type="ORF">PF327_04690</name>
</gene>
<dbReference type="InterPro" id="IPR008978">
    <property type="entry name" value="HSP20-like_chaperone"/>
</dbReference>
<accession>A0ABT7QQV5</accession>
<name>A0ABT7QQV5_9BACT</name>
<feature type="domain" description="SHSP" evidence="5">
    <location>
        <begin position="72"/>
        <end position="187"/>
    </location>
</feature>
<dbReference type="Gene3D" id="2.60.40.790">
    <property type="match status" value="1"/>
</dbReference>
<dbReference type="SUPFAM" id="SSF49764">
    <property type="entry name" value="HSP20-like chaperones"/>
    <property type="match status" value="1"/>
</dbReference>
<feature type="signal peptide" evidence="4">
    <location>
        <begin position="1"/>
        <end position="21"/>
    </location>
</feature>
<dbReference type="Proteomes" id="UP001169066">
    <property type="component" value="Unassembled WGS sequence"/>
</dbReference>
<dbReference type="InterPro" id="IPR002068">
    <property type="entry name" value="A-crystallin/Hsp20_dom"/>
</dbReference>
<reference evidence="6" key="1">
    <citation type="submission" date="2023-01" db="EMBL/GenBank/DDBJ databases">
        <title>Sulfurovum sp. XTW-4 genome assembly.</title>
        <authorList>
            <person name="Wang J."/>
        </authorList>
    </citation>
    <scope>NUCLEOTIDE SEQUENCE</scope>
    <source>
        <strain evidence="6">XTW-4</strain>
    </source>
</reference>
<keyword evidence="7" id="KW-1185">Reference proteome</keyword>
<comment type="caution">
    <text evidence="6">The sequence shown here is derived from an EMBL/GenBank/DDBJ whole genome shotgun (WGS) entry which is preliminary data.</text>
</comment>
<feature type="region of interest" description="Disordered" evidence="3">
    <location>
        <begin position="174"/>
        <end position="216"/>
    </location>
</feature>
<evidence type="ECO:0000313" key="7">
    <source>
        <dbReference type="Proteomes" id="UP001169066"/>
    </source>
</evidence>
<evidence type="ECO:0000256" key="3">
    <source>
        <dbReference type="SAM" id="MobiDB-lite"/>
    </source>
</evidence>
<dbReference type="CDD" id="cd06464">
    <property type="entry name" value="ACD_sHsps-like"/>
    <property type="match status" value="1"/>
</dbReference>
<evidence type="ECO:0000256" key="4">
    <source>
        <dbReference type="SAM" id="SignalP"/>
    </source>
</evidence>
<proteinExistence type="inferred from homology"/>
<sequence length="216" mass="25158">MFSKKISLFLLPFMTMVSLQANDPFFDDPFGDDIFKEMYQMQKEMDKVFERMQERMNQRTKLWNYPTKQTFIPGNRTRTATLLEDKGTHYEYHTQIPENQNNQIDISINDGILHLKATVDTVKKSNEPNMKMQQHYVSMIQRSETLPQDADPRSLKSEYKNGLLVLTLQKKKSLAQPAGNGKEVKKPNERSETEKIKEKIENNGTKIKVPHTSSQV</sequence>
<dbReference type="PROSITE" id="PS01031">
    <property type="entry name" value="SHSP"/>
    <property type="match status" value="1"/>
</dbReference>
<dbReference type="Pfam" id="PF00011">
    <property type="entry name" value="HSP20"/>
    <property type="match status" value="1"/>
</dbReference>
<evidence type="ECO:0000256" key="2">
    <source>
        <dbReference type="RuleBase" id="RU003616"/>
    </source>
</evidence>
<keyword evidence="4" id="KW-0732">Signal</keyword>
<evidence type="ECO:0000259" key="5">
    <source>
        <dbReference type="PROSITE" id="PS01031"/>
    </source>
</evidence>
<feature type="chain" id="PRO_5045801669" evidence="4">
    <location>
        <begin position="22"/>
        <end position="216"/>
    </location>
</feature>
<feature type="compositionally biased region" description="Basic and acidic residues" evidence="3">
    <location>
        <begin position="182"/>
        <end position="201"/>
    </location>
</feature>
<evidence type="ECO:0000313" key="6">
    <source>
        <dbReference type="EMBL" id="MDM5263487.1"/>
    </source>
</evidence>
<organism evidence="6 7">
    <name type="scientific">Sulfurovum xiamenensis</name>
    <dbReference type="NCBI Taxonomy" id="3019066"/>
    <lineage>
        <taxon>Bacteria</taxon>
        <taxon>Pseudomonadati</taxon>
        <taxon>Campylobacterota</taxon>
        <taxon>Epsilonproteobacteria</taxon>
        <taxon>Campylobacterales</taxon>
        <taxon>Sulfurovaceae</taxon>
        <taxon>Sulfurovum</taxon>
    </lineage>
</organism>
<dbReference type="RefSeq" id="WP_289401520.1">
    <property type="nucleotide sequence ID" value="NZ_JAQIBC010000002.1"/>
</dbReference>
<protein>
    <submittedName>
        <fullName evidence="6">Hsp20/alpha crystallin family protein</fullName>
    </submittedName>
</protein>
<evidence type="ECO:0000256" key="1">
    <source>
        <dbReference type="PROSITE-ProRule" id="PRU00285"/>
    </source>
</evidence>